<keyword evidence="2" id="KW-1185">Reference proteome</keyword>
<dbReference type="Proteomes" id="UP000011116">
    <property type="component" value="Chromosome 3H"/>
</dbReference>
<organism evidence="1 2">
    <name type="scientific">Hordeum vulgare subsp. vulgare</name>
    <name type="common">Domesticated barley</name>
    <dbReference type="NCBI Taxonomy" id="112509"/>
    <lineage>
        <taxon>Eukaryota</taxon>
        <taxon>Viridiplantae</taxon>
        <taxon>Streptophyta</taxon>
        <taxon>Embryophyta</taxon>
        <taxon>Tracheophyta</taxon>
        <taxon>Spermatophyta</taxon>
        <taxon>Magnoliopsida</taxon>
        <taxon>Liliopsida</taxon>
        <taxon>Poales</taxon>
        <taxon>Poaceae</taxon>
        <taxon>BOP clade</taxon>
        <taxon>Pooideae</taxon>
        <taxon>Triticodae</taxon>
        <taxon>Triticeae</taxon>
        <taxon>Hordeinae</taxon>
        <taxon>Hordeum</taxon>
    </lineage>
</organism>
<reference evidence="1" key="3">
    <citation type="submission" date="2022-01" db="UniProtKB">
        <authorList>
            <consortium name="EnsemblPlants"/>
        </authorList>
    </citation>
    <scope>IDENTIFICATION</scope>
    <source>
        <strain evidence="1">subsp. vulgare</strain>
    </source>
</reference>
<accession>A0A8I6X4R1</accession>
<evidence type="ECO:0000313" key="1">
    <source>
        <dbReference type="EnsemblPlants" id="HORVU.MOREX.r3.3HG0305730.1"/>
    </source>
</evidence>
<dbReference type="EnsemblPlants" id="HORVU.MOREX.r3.3HG0305730.1">
    <property type="protein sequence ID" value="HORVU.MOREX.r3.3HG0305730.1"/>
    <property type="gene ID" value="HORVU.MOREX.r3.3HG0305730"/>
</dbReference>
<protein>
    <submittedName>
        <fullName evidence="1">Uncharacterized protein</fullName>
    </submittedName>
</protein>
<evidence type="ECO:0000313" key="2">
    <source>
        <dbReference type="Proteomes" id="UP000011116"/>
    </source>
</evidence>
<dbReference type="Gramene" id="HORVU.MOREX.r3.3HG0305730.1">
    <property type="protein sequence ID" value="HORVU.MOREX.r3.3HG0305730.1"/>
    <property type="gene ID" value="HORVU.MOREX.r3.3HG0305730"/>
</dbReference>
<dbReference type="Gramene" id="HORVU.MOREX.r2.3HG0255300.1">
    <property type="protein sequence ID" value="HORVU.MOREX.r2.3HG0255300.1"/>
    <property type="gene ID" value="HORVU.MOREX.r2.3HG0255300"/>
</dbReference>
<dbReference type="AlphaFoldDB" id="A0A8I6X4R1"/>
<reference evidence="1" key="2">
    <citation type="submission" date="2020-10" db="EMBL/GenBank/DDBJ databases">
        <authorList>
            <person name="Scholz U."/>
            <person name="Mascher M."/>
            <person name="Fiebig A."/>
        </authorList>
    </citation>
    <scope>NUCLEOTIDE SEQUENCE [LARGE SCALE GENOMIC DNA]</scope>
    <source>
        <strain evidence="1">cv. Morex</strain>
    </source>
</reference>
<name>A0A8I6X4R1_HORVV</name>
<proteinExistence type="predicted"/>
<sequence>MEEDAQVEECRYCKHELSVCHEEEAPACNLQIPITNQYCFEMFIPCGLRDVIEEYVHRIEPDAIPGEMKMWTPYFVTREGLQYEAIIEFGDAGSKITGGGWKQLMNDYAVRPGHIMYMYLRNGGHRISVDFKADGVQLSPLFFVAMRGLSRTKAKLIDRCIYARGIRLQYHKMKILIESSFGPTKYPCCVFVNRMSNRDVTGGYMRVPKRVIARIEKKSGLLDREGEVLLVIDADTHVDAKYKKIPDERLVLHAGFKTYASLLGLKGDDVVAICFQKLADTNAMKVWISVIA</sequence>
<reference evidence="2" key="1">
    <citation type="journal article" date="2012" name="Nature">
        <title>A physical, genetic and functional sequence assembly of the barley genome.</title>
        <authorList>
            <consortium name="The International Barley Genome Sequencing Consortium"/>
            <person name="Mayer K.F."/>
            <person name="Waugh R."/>
            <person name="Brown J.W."/>
            <person name="Schulman A."/>
            <person name="Langridge P."/>
            <person name="Platzer M."/>
            <person name="Fincher G.B."/>
            <person name="Muehlbauer G.J."/>
            <person name="Sato K."/>
            <person name="Close T.J."/>
            <person name="Wise R.P."/>
            <person name="Stein N."/>
        </authorList>
    </citation>
    <scope>NUCLEOTIDE SEQUENCE [LARGE SCALE GENOMIC DNA]</scope>
    <source>
        <strain evidence="2">cv. Morex</strain>
    </source>
</reference>